<evidence type="ECO:0000256" key="5">
    <source>
        <dbReference type="SAM" id="Phobius"/>
    </source>
</evidence>
<protein>
    <recommendedName>
        <fullName evidence="10">Methyl-accepting chemotaxis protein</fullName>
    </recommendedName>
</protein>
<reference evidence="8 9" key="2">
    <citation type="journal article" date="2016" name="Environ. Microbiol. Rep.">
        <title>Metagenomic evidence for the presence of phototrophic Gemmatimonadetes bacteria in diverse environments.</title>
        <authorList>
            <person name="Zeng Y."/>
            <person name="Baumbach J."/>
            <person name="Barbosa E.G."/>
            <person name="Azevedo V."/>
            <person name="Zhang C."/>
            <person name="Koblizek M."/>
        </authorList>
    </citation>
    <scope>NUCLEOTIDE SEQUENCE [LARGE SCALE GENOMIC DNA]</scope>
    <source>
        <strain evidence="8 9">AP64</strain>
    </source>
</reference>
<dbReference type="PROSITE" id="PS50885">
    <property type="entry name" value="HAMP"/>
    <property type="match status" value="1"/>
</dbReference>
<organism evidence="8 9">
    <name type="scientific">Gemmatimonas phototrophica</name>
    <dbReference type="NCBI Taxonomy" id="1379270"/>
    <lineage>
        <taxon>Bacteria</taxon>
        <taxon>Pseudomonadati</taxon>
        <taxon>Gemmatimonadota</taxon>
        <taxon>Gemmatimonadia</taxon>
        <taxon>Gemmatimonadales</taxon>
        <taxon>Gemmatimonadaceae</taxon>
        <taxon>Gemmatimonas</taxon>
    </lineage>
</organism>
<dbReference type="PANTHER" id="PTHR32089">
    <property type="entry name" value="METHYL-ACCEPTING CHEMOTAXIS PROTEIN MCPB"/>
    <property type="match status" value="1"/>
</dbReference>
<evidence type="ECO:0000259" key="7">
    <source>
        <dbReference type="PROSITE" id="PS50885"/>
    </source>
</evidence>
<dbReference type="GO" id="GO:0007165">
    <property type="term" value="P:signal transduction"/>
    <property type="evidence" value="ECO:0007669"/>
    <property type="project" value="UniProtKB-KW"/>
</dbReference>
<feature type="domain" description="Methyl-accepting transducer" evidence="6">
    <location>
        <begin position="285"/>
        <end position="556"/>
    </location>
</feature>
<keyword evidence="9" id="KW-1185">Reference proteome</keyword>
<evidence type="ECO:0000256" key="1">
    <source>
        <dbReference type="ARBA" id="ARBA00023224"/>
    </source>
</evidence>
<gene>
    <name evidence="8" type="ORF">GEMMAAP_03160</name>
</gene>
<evidence type="ECO:0000256" key="3">
    <source>
        <dbReference type="PROSITE-ProRule" id="PRU00284"/>
    </source>
</evidence>
<evidence type="ECO:0000256" key="2">
    <source>
        <dbReference type="ARBA" id="ARBA00029447"/>
    </source>
</evidence>
<dbReference type="KEGG" id="gph:GEMMAAP_03160"/>
<feature type="transmembrane region" description="Helical" evidence="5">
    <location>
        <begin position="12"/>
        <end position="36"/>
    </location>
</feature>
<comment type="similarity">
    <text evidence="2">Belongs to the methyl-accepting chemotaxis (MCP) protein family.</text>
</comment>
<dbReference type="eggNOG" id="COG0840">
    <property type="taxonomic scope" value="Bacteria"/>
</dbReference>
<evidence type="ECO:0008006" key="10">
    <source>
        <dbReference type="Google" id="ProtNLM"/>
    </source>
</evidence>
<sequence length="571" mass="60578">MSGIWRLTTIRARLIAGFGISITLLLVAGLLGWYGLSRSNRDAENTVRALADRSEFIERATNTVLRELVAGLRYLSTGTSDDEQVYRTLVTQAEQLRNDALGRGALNSSERRHLENIGRLQASLEVRIAVTRAWQVAGQTANADRVLAQTTRDMDAIENELQALRKGARSGADASMESMRDGLFNAEASLAVVVALAFGVAAFFGLSTARAVTDPLVQLRDEMMAIGAGDLRDPEIDLRFGGVAQEYAELIDAMQQARERLRILLSRVQEEADQVTLAASELSASASSAAASSQHVTTAVMDISHGAGVQLSALKHAGETVKELAEAGATIGEAADETDRVGREIRTTTNSARDQVQVAVDTLLNAREVVAASRQEMMALRDSTSVIDDFVSVISEIATQTNLLALNAAIEAARAGSAGRGFAVVAQEVRALAEQSANAANEVTENVKRFRSRIASASGAVEAGATRLRDVETVAEAVGGALARIEHAVAQVDVATARVTNAVETNRQSLGQVQRSLTAARDTAEGHAAAAEQVAASTEQTSASAQEVSATAEMLQTASLRVRGLITEFRV</sequence>
<keyword evidence="5" id="KW-0812">Transmembrane</keyword>
<proteinExistence type="inferred from homology"/>
<evidence type="ECO:0000256" key="4">
    <source>
        <dbReference type="SAM" id="Coils"/>
    </source>
</evidence>
<dbReference type="STRING" id="1379270.GEMMAAP_03160"/>
<dbReference type="InterPro" id="IPR004089">
    <property type="entry name" value="MCPsignal_dom"/>
</dbReference>
<evidence type="ECO:0000313" key="8">
    <source>
        <dbReference type="EMBL" id="AMW04109.1"/>
    </source>
</evidence>
<evidence type="ECO:0000313" key="9">
    <source>
        <dbReference type="Proteomes" id="UP000076404"/>
    </source>
</evidence>
<dbReference type="RefSeq" id="WP_026849398.1">
    <property type="nucleotide sequence ID" value="NZ_CP011454.1"/>
</dbReference>
<keyword evidence="1 3" id="KW-0807">Transducer</keyword>
<keyword evidence="5" id="KW-0472">Membrane</keyword>
<feature type="domain" description="HAMP" evidence="7">
    <location>
        <begin position="210"/>
        <end position="266"/>
    </location>
</feature>
<accession>A0A143BGD4</accession>
<keyword evidence="5" id="KW-1133">Transmembrane helix</keyword>
<dbReference type="Pfam" id="PF00015">
    <property type="entry name" value="MCPsignal"/>
    <property type="match status" value="1"/>
</dbReference>
<evidence type="ECO:0000259" key="6">
    <source>
        <dbReference type="PROSITE" id="PS50111"/>
    </source>
</evidence>
<keyword evidence="4" id="KW-0175">Coiled coil</keyword>
<dbReference type="Gene3D" id="1.10.287.950">
    <property type="entry name" value="Methyl-accepting chemotaxis protein"/>
    <property type="match status" value="1"/>
</dbReference>
<reference evidence="8 9" key="1">
    <citation type="journal article" date="2014" name="Proc. Natl. Acad. Sci. U.S.A.">
        <title>Functional type 2 photosynthetic reaction centers found in the rare bacterial phylum Gemmatimonadetes.</title>
        <authorList>
            <person name="Zeng Y."/>
            <person name="Feng F."/>
            <person name="Medova H."/>
            <person name="Dean J."/>
            <person name="Koblizek M."/>
        </authorList>
    </citation>
    <scope>NUCLEOTIDE SEQUENCE [LARGE SCALE GENOMIC DNA]</scope>
    <source>
        <strain evidence="8 9">AP64</strain>
    </source>
</reference>
<feature type="transmembrane region" description="Helical" evidence="5">
    <location>
        <begin position="188"/>
        <end position="206"/>
    </location>
</feature>
<dbReference type="PANTHER" id="PTHR32089:SF112">
    <property type="entry name" value="LYSOZYME-LIKE PROTEIN-RELATED"/>
    <property type="match status" value="1"/>
</dbReference>
<dbReference type="PROSITE" id="PS50111">
    <property type="entry name" value="CHEMOTAXIS_TRANSDUC_2"/>
    <property type="match status" value="1"/>
</dbReference>
<dbReference type="EMBL" id="CP011454">
    <property type="protein sequence ID" value="AMW04109.1"/>
    <property type="molecule type" value="Genomic_DNA"/>
</dbReference>
<feature type="coiled-coil region" evidence="4">
    <location>
        <begin position="244"/>
        <end position="274"/>
    </location>
</feature>
<dbReference type="GO" id="GO:0016020">
    <property type="term" value="C:membrane"/>
    <property type="evidence" value="ECO:0007669"/>
    <property type="project" value="InterPro"/>
</dbReference>
<dbReference type="SUPFAM" id="SSF58104">
    <property type="entry name" value="Methyl-accepting chemotaxis protein (MCP) signaling domain"/>
    <property type="match status" value="1"/>
</dbReference>
<dbReference type="Proteomes" id="UP000076404">
    <property type="component" value="Chromosome"/>
</dbReference>
<dbReference type="OrthoDB" id="9804712at2"/>
<dbReference type="SMART" id="SM00283">
    <property type="entry name" value="MA"/>
    <property type="match status" value="1"/>
</dbReference>
<dbReference type="InterPro" id="IPR003660">
    <property type="entry name" value="HAMP_dom"/>
</dbReference>
<name>A0A143BGD4_9BACT</name>
<dbReference type="AlphaFoldDB" id="A0A143BGD4"/>